<keyword evidence="3" id="KW-1185">Reference proteome</keyword>
<feature type="transmembrane region" description="Helical" evidence="1">
    <location>
        <begin position="188"/>
        <end position="207"/>
    </location>
</feature>
<feature type="transmembrane region" description="Helical" evidence="1">
    <location>
        <begin position="12"/>
        <end position="30"/>
    </location>
</feature>
<keyword evidence="1" id="KW-1133">Transmembrane helix</keyword>
<sequence>MQAVERIVNYDYWISLFFVIAFVILAILKLLKPNGLYGYIVAFFTPGFFHKQAEKNTPFFSSFQLLLFVFTSLVLSLFFFEIIPAYVVHKSITTLSYIFGATTMYLLIRALLDAFIVSVLGLKGFLNYFLYSKLGYLKTLSIWLLPVLILNQYTIKSINFIVAFFLILVGFRFLLIIYNNKRLVVNKLFYFILYLCALEIAPLLILYKTTTT</sequence>
<evidence type="ECO:0000313" key="3">
    <source>
        <dbReference type="Proteomes" id="UP001497527"/>
    </source>
</evidence>
<feature type="transmembrane region" description="Helical" evidence="1">
    <location>
        <begin position="157"/>
        <end position="176"/>
    </location>
</feature>
<protein>
    <submittedName>
        <fullName evidence="2">DUF4271 domain-containing protein</fullName>
    </submittedName>
</protein>
<feature type="transmembrane region" description="Helical" evidence="1">
    <location>
        <begin position="134"/>
        <end position="151"/>
    </location>
</feature>
<comment type="caution">
    <text evidence="2">The sequence shown here is derived from an EMBL/GenBank/DDBJ whole genome shotgun (WGS) entry which is preliminary data.</text>
</comment>
<gene>
    <name evidence="2" type="ORF">T190423A01A_50237</name>
</gene>
<dbReference type="RefSeq" id="WP_412766897.1">
    <property type="nucleotide sequence ID" value="NZ_CAXJIO010000014.1"/>
</dbReference>
<evidence type="ECO:0000256" key="1">
    <source>
        <dbReference type="SAM" id="Phobius"/>
    </source>
</evidence>
<proteinExistence type="predicted"/>
<dbReference type="InterPro" id="IPR025367">
    <property type="entry name" value="DUF4271"/>
</dbReference>
<reference evidence="2 3" key="1">
    <citation type="submission" date="2024-05" db="EMBL/GenBank/DDBJ databases">
        <authorList>
            <person name="Duchaud E."/>
        </authorList>
    </citation>
    <scope>NUCLEOTIDE SEQUENCE [LARGE SCALE GENOMIC DNA]</scope>
    <source>
        <strain evidence="2">Ena-SAMPLE-TAB-13-05-2024-13:56:06:370-140308</strain>
    </source>
</reference>
<feature type="transmembrane region" description="Helical" evidence="1">
    <location>
        <begin position="94"/>
        <end position="122"/>
    </location>
</feature>
<accession>A0ABP1F0B0</accession>
<name>A0ABP1F0B0_9FLAO</name>
<dbReference type="Pfam" id="PF14093">
    <property type="entry name" value="DUF4271"/>
    <property type="match status" value="1"/>
</dbReference>
<keyword evidence="1" id="KW-0472">Membrane</keyword>
<dbReference type="Proteomes" id="UP001497527">
    <property type="component" value="Unassembled WGS sequence"/>
</dbReference>
<keyword evidence="1" id="KW-0812">Transmembrane</keyword>
<organism evidence="2 3">
    <name type="scientific">Tenacibaculum polynesiense</name>
    <dbReference type="NCBI Taxonomy" id="3137857"/>
    <lineage>
        <taxon>Bacteria</taxon>
        <taxon>Pseudomonadati</taxon>
        <taxon>Bacteroidota</taxon>
        <taxon>Flavobacteriia</taxon>
        <taxon>Flavobacteriales</taxon>
        <taxon>Flavobacteriaceae</taxon>
        <taxon>Tenacibaculum</taxon>
    </lineage>
</organism>
<evidence type="ECO:0000313" key="2">
    <source>
        <dbReference type="EMBL" id="CAL2103989.1"/>
    </source>
</evidence>
<feature type="transmembrane region" description="Helical" evidence="1">
    <location>
        <begin position="65"/>
        <end position="88"/>
    </location>
</feature>
<dbReference type="EMBL" id="CAXJIO010000014">
    <property type="protein sequence ID" value="CAL2103989.1"/>
    <property type="molecule type" value="Genomic_DNA"/>
</dbReference>